<dbReference type="AlphaFoldDB" id="A0A4R0J5W0"/>
<dbReference type="InterPro" id="IPR038735">
    <property type="entry name" value="MSMEG_1276-like_NTP-PPase_dom"/>
</dbReference>
<dbReference type="CDD" id="cd11532">
    <property type="entry name" value="NTP-PPase_COG4997"/>
    <property type="match status" value="1"/>
</dbReference>
<dbReference type="Pfam" id="PF01503">
    <property type="entry name" value="PRA-PH"/>
    <property type="match status" value="1"/>
</dbReference>
<evidence type="ECO:0000313" key="2">
    <source>
        <dbReference type="Proteomes" id="UP000294225"/>
    </source>
</evidence>
<evidence type="ECO:0000313" key="1">
    <source>
        <dbReference type="EMBL" id="TCC42003.1"/>
    </source>
</evidence>
<sequence length="106" mass="11669">MESAGGKLVRDRIPEIIRADGGEPVTYRAEPDEFRRRLRDKLREEVDEFLEADDASAVEELADILEVVYALAADLGTTTDALETTRATKAAARGAFTDRTVWTGIA</sequence>
<accession>A0A4R0J5W0</accession>
<dbReference type="Proteomes" id="UP000294225">
    <property type="component" value="Unassembled WGS sequence"/>
</dbReference>
<organism evidence="1 2">
    <name type="scientific">Kribbella speibonae</name>
    <dbReference type="NCBI Taxonomy" id="1572660"/>
    <lineage>
        <taxon>Bacteria</taxon>
        <taxon>Bacillati</taxon>
        <taxon>Actinomycetota</taxon>
        <taxon>Actinomycetes</taxon>
        <taxon>Propionibacteriales</taxon>
        <taxon>Kribbellaceae</taxon>
        <taxon>Kribbella</taxon>
    </lineage>
</organism>
<reference evidence="1 2" key="1">
    <citation type="submission" date="2019-02" db="EMBL/GenBank/DDBJ databases">
        <title>Kribbella capetownensis sp. nov. and Kribbella speibonae sp. nov., isolated from soil.</title>
        <authorList>
            <person name="Curtis S.M."/>
            <person name="Norton I."/>
            <person name="Everest G.J."/>
            <person name="Meyers P.R."/>
        </authorList>
    </citation>
    <scope>NUCLEOTIDE SEQUENCE [LARGE SCALE GENOMIC DNA]</scope>
    <source>
        <strain evidence="1 2">YM55</strain>
    </source>
</reference>
<evidence type="ECO:0008006" key="3">
    <source>
        <dbReference type="Google" id="ProtNLM"/>
    </source>
</evidence>
<proteinExistence type="predicted"/>
<name>A0A4R0J5W0_9ACTN</name>
<gene>
    <name evidence="1" type="ORF">E0H92_10320</name>
</gene>
<dbReference type="InterPro" id="IPR021130">
    <property type="entry name" value="PRib-ATP_PPHydrolase-like"/>
</dbReference>
<dbReference type="RefSeq" id="WP_131496073.1">
    <property type="nucleotide sequence ID" value="NZ_SJKC01000001.1"/>
</dbReference>
<dbReference type="SUPFAM" id="SSF101386">
    <property type="entry name" value="all-alpha NTP pyrophosphatases"/>
    <property type="match status" value="1"/>
</dbReference>
<dbReference type="EMBL" id="SJKC01000001">
    <property type="protein sequence ID" value="TCC42003.1"/>
    <property type="molecule type" value="Genomic_DNA"/>
</dbReference>
<comment type="caution">
    <text evidence="1">The sequence shown here is derived from an EMBL/GenBank/DDBJ whole genome shotgun (WGS) entry which is preliminary data.</text>
</comment>
<protein>
    <recommendedName>
        <fullName evidence="3">Phosphoribosyl-ATP pyrophosphohydrolase</fullName>
    </recommendedName>
</protein>